<sequence length="73" mass="8416">MYMHGIAYTGVCIDRCDAIHMRLNACAMIIIIGQIQTITKHLLWKFPTHTKAAQVSLPIELEKLKIPRKWINN</sequence>
<organism evidence="1 2">
    <name type="scientific">Glossina brevipalpis</name>
    <dbReference type="NCBI Taxonomy" id="37001"/>
    <lineage>
        <taxon>Eukaryota</taxon>
        <taxon>Metazoa</taxon>
        <taxon>Ecdysozoa</taxon>
        <taxon>Arthropoda</taxon>
        <taxon>Hexapoda</taxon>
        <taxon>Insecta</taxon>
        <taxon>Pterygota</taxon>
        <taxon>Neoptera</taxon>
        <taxon>Endopterygota</taxon>
        <taxon>Diptera</taxon>
        <taxon>Brachycera</taxon>
        <taxon>Muscomorpha</taxon>
        <taxon>Hippoboscoidea</taxon>
        <taxon>Glossinidae</taxon>
        <taxon>Glossina</taxon>
    </lineage>
</organism>
<dbReference type="VEuPathDB" id="VectorBase:GBRI032941"/>
<reference evidence="1" key="2">
    <citation type="submission" date="2020-05" db="UniProtKB">
        <authorList>
            <consortium name="EnsemblMetazoa"/>
        </authorList>
    </citation>
    <scope>IDENTIFICATION</scope>
    <source>
        <strain evidence="1">IAEA</strain>
    </source>
</reference>
<reference evidence="2" key="1">
    <citation type="submission" date="2014-03" db="EMBL/GenBank/DDBJ databases">
        <authorList>
            <person name="Aksoy S."/>
            <person name="Warren W."/>
            <person name="Wilson R.K."/>
        </authorList>
    </citation>
    <scope>NUCLEOTIDE SEQUENCE [LARGE SCALE GENOMIC DNA]</scope>
    <source>
        <strain evidence="2">IAEA</strain>
    </source>
</reference>
<protein>
    <submittedName>
        <fullName evidence="1">Uncharacterized protein</fullName>
    </submittedName>
</protein>
<keyword evidence="2" id="KW-1185">Reference proteome</keyword>
<name>A0A1A9WUN2_9MUSC</name>
<dbReference type="Proteomes" id="UP000091820">
    <property type="component" value="Unassembled WGS sequence"/>
</dbReference>
<proteinExistence type="predicted"/>
<dbReference type="AlphaFoldDB" id="A0A1A9WUN2"/>
<dbReference type="EnsemblMetazoa" id="GBRI032941-RA">
    <property type="protein sequence ID" value="GBRI032941-PA"/>
    <property type="gene ID" value="GBRI032941"/>
</dbReference>
<evidence type="ECO:0000313" key="1">
    <source>
        <dbReference type="EnsemblMetazoa" id="GBRI032941-PA"/>
    </source>
</evidence>
<accession>A0A1A9WUN2</accession>
<evidence type="ECO:0000313" key="2">
    <source>
        <dbReference type="Proteomes" id="UP000091820"/>
    </source>
</evidence>